<proteinExistence type="predicted"/>
<dbReference type="Proteomes" id="UP000784128">
    <property type="component" value="Unassembled WGS sequence"/>
</dbReference>
<keyword evidence="2" id="KW-1133">Transmembrane helix</keyword>
<keyword evidence="2" id="KW-0472">Membrane</keyword>
<feature type="transmembrane region" description="Helical" evidence="2">
    <location>
        <begin position="320"/>
        <end position="341"/>
    </location>
</feature>
<gene>
    <name evidence="4" type="ORF">KJB30_15640</name>
</gene>
<reference evidence="4 5" key="1">
    <citation type="submission" date="2021-05" db="EMBL/GenBank/DDBJ databases">
        <title>The draft genome of Geobacter chapellei DSM 13688.</title>
        <authorList>
            <person name="Xu Z."/>
            <person name="Masuda Y."/>
            <person name="Itoh H."/>
            <person name="Senoo K."/>
        </authorList>
    </citation>
    <scope>NUCLEOTIDE SEQUENCE [LARGE SCALE GENOMIC DNA]</scope>
    <source>
        <strain evidence="4 5">DSM 13688</strain>
    </source>
</reference>
<evidence type="ECO:0000313" key="4">
    <source>
        <dbReference type="EMBL" id="MBT1073227.1"/>
    </source>
</evidence>
<accession>A0ABS5UBZ9</accession>
<sequence>MIIQCEQCNTKFRLDDSRVTAKGVKVRCAKCKHVFSVSKEQPINEETPSDFGALLDQKTDATPDDQTSSPDQTYQPPSSAPSDFETSSFGEVGFSDNTFGAPEVPQNQEPAQPAESSSFSFLDEPTFPSAQDEPLAGDSGFSTFEFGDLPDTPQEQATESAAWDGAGMAALQSVPELPTSTTTKDSNDFDLGSDNLFGDAVAPAHEEPNPNLDFQMDEFAESLGIEDAADEKGTAEKPRSEEPFSLGDIDFGDELSSVAVQQVHPDELKPGQDLLFAPLGTAAVKEAPTPPQPEEHAPPHNAQDELPPLSISSRRKQSSLVTALLGILGIIAVAGMGFYGYTTLRGQTGTIQDAGRITLRAITASYVKNSAAGNILVINGEAVNEYKKPRAAIQVKGMVYGSNGQVLSSKAAYGGNPLTPEQLATMPMEKIEAAMANQFGDSLANLEVAPGKAIPFTIVIPSPPAGAKDYGVESTGSTVATGKQ</sequence>
<evidence type="ECO:0000256" key="1">
    <source>
        <dbReference type="SAM" id="MobiDB-lite"/>
    </source>
</evidence>
<feature type="compositionally biased region" description="Polar residues" evidence="1">
    <location>
        <begin position="105"/>
        <end position="120"/>
    </location>
</feature>
<dbReference type="NCBIfam" id="TIGR02098">
    <property type="entry name" value="MJ0042_CXXC"/>
    <property type="match status" value="1"/>
</dbReference>
<evidence type="ECO:0000256" key="2">
    <source>
        <dbReference type="SAM" id="Phobius"/>
    </source>
</evidence>
<feature type="region of interest" description="Disordered" evidence="1">
    <location>
        <begin position="284"/>
        <end position="308"/>
    </location>
</feature>
<feature type="region of interest" description="Disordered" evidence="1">
    <location>
        <begin position="42"/>
        <end position="212"/>
    </location>
</feature>
<dbReference type="RefSeq" id="WP_214301050.1">
    <property type="nucleotide sequence ID" value="NZ_JAHDYS010000018.1"/>
</dbReference>
<dbReference type="InterPro" id="IPR011723">
    <property type="entry name" value="Znf/thioredoxin_put"/>
</dbReference>
<keyword evidence="2" id="KW-0812">Transmembrane</keyword>
<feature type="compositionally biased region" description="Polar residues" evidence="1">
    <location>
        <begin position="64"/>
        <end position="89"/>
    </location>
</feature>
<evidence type="ECO:0000313" key="5">
    <source>
        <dbReference type="Proteomes" id="UP000784128"/>
    </source>
</evidence>
<keyword evidence="5" id="KW-1185">Reference proteome</keyword>
<dbReference type="EMBL" id="JAHDYS010000018">
    <property type="protein sequence ID" value="MBT1073227.1"/>
    <property type="molecule type" value="Genomic_DNA"/>
</dbReference>
<comment type="caution">
    <text evidence="4">The sequence shown here is derived from an EMBL/GenBank/DDBJ whole genome shotgun (WGS) entry which is preliminary data.</text>
</comment>
<name>A0ABS5UBZ9_9BACT</name>
<dbReference type="Pfam" id="PF11906">
    <property type="entry name" value="DUF3426"/>
    <property type="match status" value="1"/>
</dbReference>
<feature type="domain" description="Zinc finger/thioredoxin putative" evidence="3">
    <location>
        <begin position="1"/>
        <end position="37"/>
    </location>
</feature>
<dbReference type="InterPro" id="IPR021834">
    <property type="entry name" value="DUF3426"/>
</dbReference>
<evidence type="ECO:0000259" key="3">
    <source>
        <dbReference type="Pfam" id="PF13719"/>
    </source>
</evidence>
<protein>
    <submittedName>
        <fullName evidence="4">Zinc-ribbon domain-containing protein</fullName>
    </submittedName>
</protein>
<dbReference type="Pfam" id="PF13719">
    <property type="entry name" value="Zn_ribbon_5"/>
    <property type="match status" value="1"/>
</dbReference>
<organism evidence="4 5">
    <name type="scientific">Pelotalea chapellei</name>
    <dbReference type="NCBI Taxonomy" id="44671"/>
    <lineage>
        <taxon>Bacteria</taxon>
        <taxon>Pseudomonadati</taxon>
        <taxon>Thermodesulfobacteriota</taxon>
        <taxon>Desulfuromonadia</taxon>
        <taxon>Geobacterales</taxon>
        <taxon>Geobacteraceae</taxon>
        <taxon>Pelotalea</taxon>
    </lineage>
</organism>